<evidence type="ECO:0000313" key="1">
    <source>
        <dbReference type="EMBL" id="AKV70804.1"/>
    </source>
</evidence>
<name>A0A0K1S9K7_9CHRO</name>
<reference evidence="1 2" key="1">
    <citation type="journal article" date="2016" name="Stand. Genomic Sci.">
        <title>Complete genome sequence and genomic characterization of Microcystis panniformis FACHB 1757 by third-generation sequencing.</title>
        <authorList>
            <person name="Zhang J.Y."/>
            <person name="Guan R."/>
            <person name="Zhang H.J."/>
            <person name="Li H."/>
            <person name="Xiao P."/>
            <person name="Yu G.L."/>
            <person name="Du L."/>
            <person name="Cao D.M."/>
            <person name="Zhu B.C."/>
            <person name="Li R.H."/>
            <person name="Lu Z.H."/>
        </authorList>
    </citation>
    <scope>NUCLEOTIDE SEQUENCE [LARGE SCALE GENOMIC DNA]</scope>
    <source>
        <strain evidence="1 2">FACHB-1757</strain>
    </source>
</reference>
<gene>
    <name evidence="1" type="ORF">VL20_6030</name>
</gene>
<keyword evidence="2" id="KW-1185">Reference proteome</keyword>
<dbReference type="Proteomes" id="UP000068167">
    <property type="component" value="Chromosome"/>
</dbReference>
<sequence length="51" mass="6002">MPFNGHSLGYRHSFFTLPYFVPHFEAWSARIGEWIVDRKGLKLIPFLMFSG</sequence>
<dbReference type="KEGG" id="mpk:VL20_6030"/>
<proteinExistence type="predicted"/>
<protein>
    <submittedName>
        <fullName evidence="1">Uncharacterized protein</fullName>
    </submittedName>
</protein>
<organism evidence="1 2">
    <name type="scientific">Microcystis panniformis FACHB-1757</name>
    <dbReference type="NCBI Taxonomy" id="1638788"/>
    <lineage>
        <taxon>Bacteria</taxon>
        <taxon>Bacillati</taxon>
        <taxon>Cyanobacteriota</taxon>
        <taxon>Cyanophyceae</taxon>
        <taxon>Oscillatoriophycideae</taxon>
        <taxon>Chroococcales</taxon>
        <taxon>Microcystaceae</taxon>
        <taxon>Microcystis</taxon>
    </lineage>
</organism>
<dbReference type="EMBL" id="CP011339">
    <property type="protein sequence ID" value="AKV70804.1"/>
    <property type="molecule type" value="Genomic_DNA"/>
</dbReference>
<accession>A0A0K1S9K7</accession>
<dbReference type="AlphaFoldDB" id="A0A0K1S9K7"/>
<evidence type="ECO:0000313" key="2">
    <source>
        <dbReference type="Proteomes" id="UP000068167"/>
    </source>
</evidence>